<feature type="transmembrane region" description="Helical" evidence="7">
    <location>
        <begin position="193"/>
        <end position="218"/>
    </location>
</feature>
<dbReference type="InterPro" id="IPR010656">
    <property type="entry name" value="DctM"/>
</dbReference>
<feature type="transmembrane region" description="Helical" evidence="7">
    <location>
        <begin position="300"/>
        <end position="324"/>
    </location>
</feature>
<dbReference type="NCBIfam" id="TIGR00786">
    <property type="entry name" value="dctM"/>
    <property type="match status" value="1"/>
</dbReference>
<dbReference type="Proteomes" id="UP000476030">
    <property type="component" value="Unassembled WGS sequence"/>
</dbReference>
<keyword evidence="2" id="KW-1003">Cell membrane</keyword>
<comment type="caution">
    <text evidence="9">The sequence shown here is derived from an EMBL/GenBank/DDBJ whole genome shotgun (WGS) entry which is preliminary data.</text>
</comment>
<evidence type="ECO:0000313" key="10">
    <source>
        <dbReference type="Proteomes" id="UP000476030"/>
    </source>
</evidence>
<evidence type="ECO:0000256" key="6">
    <source>
        <dbReference type="ARBA" id="ARBA00023136"/>
    </source>
</evidence>
<feature type="domain" description="TRAP C4-dicarboxylate transport system permease DctM subunit" evidence="8">
    <location>
        <begin position="10"/>
        <end position="447"/>
    </location>
</feature>
<feature type="transmembrane region" description="Helical" evidence="7">
    <location>
        <begin position="344"/>
        <end position="372"/>
    </location>
</feature>
<dbReference type="InterPro" id="IPR004681">
    <property type="entry name" value="TRAP_DctM"/>
</dbReference>
<comment type="subcellular location">
    <subcellularLocation>
        <location evidence="1 7">Cell inner membrane</location>
        <topology evidence="1 7">Multi-pass membrane protein</topology>
    </subcellularLocation>
</comment>
<comment type="subunit">
    <text evidence="7">The complex comprises the extracytoplasmic solute receptor protein and the two transmembrane proteins.</text>
</comment>
<evidence type="ECO:0000259" key="8">
    <source>
        <dbReference type="Pfam" id="PF06808"/>
    </source>
</evidence>
<dbReference type="PANTHER" id="PTHR33362">
    <property type="entry name" value="SIALIC ACID TRAP TRANSPORTER PERMEASE PROTEIN SIAT-RELATED"/>
    <property type="match status" value="1"/>
</dbReference>
<proteinExistence type="inferred from homology"/>
<feature type="transmembrane region" description="Helical" evidence="7">
    <location>
        <begin position="423"/>
        <end position="444"/>
    </location>
</feature>
<dbReference type="Pfam" id="PF06808">
    <property type="entry name" value="DctM"/>
    <property type="match status" value="1"/>
</dbReference>
<evidence type="ECO:0000256" key="7">
    <source>
        <dbReference type="RuleBase" id="RU369079"/>
    </source>
</evidence>
<keyword evidence="10" id="KW-1185">Reference proteome</keyword>
<gene>
    <name evidence="9" type="ORF">GQE98_12805</name>
</gene>
<keyword evidence="5 7" id="KW-1133">Transmembrane helix</keyword>
<evidence type="ECO:0000256" key="2">
    <source>
        <dbReference type="ARBA" id="ARBA00022475"/>
    </source>
</evidence>
<dbReference type="AlphaFoldDB" id="A0A6L8WAK9"/>
<sequence>MLLLLLVPTLCLLLFIGIPVPFALMGSALFMSGIGIISGDFPSFYLSYIPDRLFGLMTNEVLVAIPLFIFMGILLEKSRLAEELLEGVGQLFGSIGGGLAIGVTIVGALLAASTGVVGASVVAMGLMSLPIMIKNGYSKRFATGSICAAGTLGQIIPPSILLVLLADQITNANRIAQSSLGNMAPDSVSVLDLFAGALVPGLVLVFLYLLYQLLYGFLFKNQAPPIKSTDPDASRATILVKAIKSMVPPFLLMIAVIGSILLGIATPTEAAAVGALGAGILALIYGRLSREIIQETALGTLRLSGMIFMILLAATVFAIVFRGLGGEEEVHQFLSGMPGGATTALISVMFIVFLLGFIIDFIEITVIVIPLVAPPLFILGVDPVWFAILLAMNLQTSFLTPPFGFSLFYLQSVVPEGVTLKDIYIGIIPFVLIQMFVLGMIAFYPELATWLPEYLNQ</sequence>
<feature type="transmembrane region" description="Helical" evidence="7">
    <location>
        <begin position="87"/>
        <end position="110"/>
    </location>
</feature>
<dbReference type="EMBL" id="WTUW01000002">
    <property type="protein sequence ID" value="MZR31513.1"/>
    <property type="molecule type" value="Genomic_DNA"/>
</dbReference>
<evidence type="ECO:0000313" key="9">
    <source>
        <dbReference type="EMBL" id="MZR31513.1"/>
    </source>
</evidence>
<organism evidence="9 10">
    <name type="scientific">Sneathiella litorea</name>
    <dbReference type="NCBI Taxonomy" id="2606216"/>
    <lineage>
        <taxon>Bacteria</taxon>
        <taxon>Pseudomonadati</taxon>
        <taxon>Pseudomonadota</taxon>
        <taxon>Alphaproteobacteria</taxon>
        <taxon>Sneathiellales</taxon>
        <taxon>Sneathiellaceae</taxon>
        <taxon>Sneathiella</taxon>
    </lineage>
</organism>
<feature type="transmembrane region" description="Helical" evidence="7">
    <location>
        <begin position="245"/>
        <end position="264"/>
    </location>
</feature>
<dbReference type="PANTHER" id="PTHR33362:SF7">
    <property type="entry name" value="SLL1103 PROTEIN"/>
    <property type="match status" value="1"/>
</dbReference>
<protein>
    <recommendedName>
        <fullName evidence="7">TRAP transporter large permease protein</fullName>
    </recommendedName>
</protein>
<comment type="function">
    <text evidence="7">Part of the tripartite ATP-independent periplasmic (TRAP) transport system.</text>
</comment>
<keyword evidence="7" id="KW-0813">Transport</keyword>
<keyword evidence="4 7" id="KW-0812">Transmembrane</keyword>
<dbReference type="GO" id="GO:0022857">
    <property type="term" value="F:transmembrane transporter activity"/>
    <property type="evidence" value="ECO:0007669"/>
    <property type="project" value="UniProtKB-UniRule"/>
</dbReference>
<feature type="transmembrane region" description="Helical" evidence="7">
    <location>
        <begin position="270"/>
        <end position="288"/>
    </location>
</feature>
<evidence type="ECO:0000256" key="3">
    <source>
        <dbReference type="ARBA" id="ARBA00022519"/>
    </source>
</evidence>
<accession>A0A6L8WAK9</accession>
<comment type="similarity">
    <text evidence="7">Belongs to the TRAP transporter large permease family.</text>
</comment>
<comment type="caution">
    <text evidence="7">Lacks conserved residue(s) required for the propagation of feature annotation.</text>
</comment>
<feature type="transmembrane region" description="Helical" evidence="7">
    <location>
        <begin position="56"/>
        <end position="75"/>
    </location>
</feature>
<evidence type="ECO:0000256" key="5">
    <source>
        <dbReference type="ARBA" id="ARBA00022989"/>
    </source>
</evidence>
<dbReference type="GO" id="GO:0005886">
    <property type="term" value="C:plasma membrane"/>
    <property type="evidence" value="ECO:0007669"/>
    <property type="project" value="UniProtKB-SubCell"/>
</dbReference>
<dbReference type="RefSeq" id="WP_161316301.1">
    <property type="nucleotide sequence ID" value="NZ_WTUW01000002.1"/>
</dbReference>
<name>A0A6L8WAK9_9PROT</name>
<feature type="transmembrane region" description="Helical" evidence="7">
    <location>
        <begin position="116"/>
        <end position="133"/>
    </location>
</feature>
<keyword evidence="6 7" id="KW-0472">Membrane</keyword>
<reference evidence="9 10" key="1">
    <citation type="submission" date="2019-12" db="EMBL/GenBank/DDBJ databases">
        <title>Snethiella sp. nov. sp. isolated from sea sand.</title>
        <authorList>
            <person name="Kim J."/>
            <person name="Jeong S.E."/>
            <person name="Jung H.S."/>
            <person name="Jeon C.O."/>
        </authorList>
    </citation>
    <scope>NUCLEOTIDE SEQUENCE [LARGE SCALE GENOMIC DNA]</scope>
    <source>
        <strain evidence="9 10">DP05</strain>
    </source>
</reference>
<keyword evidence="3 7" id="KW-0997">Cell inner membrane</keyword>
<evidence type="ECO:0000256" key="4">
    <source>
        <dbReference type="ARBA" id="ARBA00022692"/>
    </source>
</evidence>
<evidence type="ECO:0000256" key="1">
    <source>
        <dbReference type="ARBA" id="ARBA00004429"/>
    </source>
</evidence>
<feature type="transmembrane region" description="Helical" evidence="7">
    <location>
        <begin position="145"/>
        <end position="166"/>
    </location>
</feature>